<dbReference type="Gene3D" id="3.60.20.10">
    <property type="entry name" value="Glutamine Phosphoribosylpyrophosphate, subunit 1, domain 1"/>
    <property type="match status" value="1"/>
</dbReference>
<dbReference type="InterPro" id="IPR043147">
    <property type="entry name" value="Penicillin_amidase_A-knob"/>
</dbReference>
<evidence type="ECO:0000256" key="2">
    <source>
        <dbReference type="ARBA" id="ARBA00022729"/>
    </source>
</evidence>
<dbReference type="Gene3D" id="2.30.120.10">
    <property type="match status" value="1"/>
</dbReference>
<dbReference type="Pfam" id="PF01804">
    <property type="entry name" value="Penicil_amidase"/>
    <property type="match status" value="1"/>
</dbReference>
<dbReference type="EMBL" id="JAEHFW010000001">
    <property type="protein sequence ID" value="MBK0377742.1"/>
    <property type="molecule type" value="Genomic_DNA"/>
</dbReference>
<evidence type="ECO:0000256" key="1">
    <source>
        <dbReference type="ARBA" id="ARBA00006586"/>
    </source>
</evidence>
<dbReference type="InterPro" id="IPR002692">
    <property type="entry name" value="S45"/>
</dbReference>
<dbReference type="Proteomes" id="UP000613193">
    <property type="component" value="Unassembled WGS sequence"/>
</dbReference>
<keyword evidence="4" id="KW-0865">Zymogen</keyword>
<evidence type="ECO:0000256" key="7">
    <source>
        <dbReference type="SAM" id="SignalP"/>
    </source>
</evidence>
<feature type="active site" description="Nucleophile" evidence="5">
    <location>
        <position position="205"/>
    </location>
</feature>
<evidence type="ECO:0000256" key="5">
    <source>
        <dbReference type="PIRSR" id="PIRSR001227-1"/>
    </source>
</evidence>
<dbReference type="InterPro" id="IPR043146">
    <property type="entry name" value="Penicillin_amidase_N_B-knob"/>
</dbReference>
<dbReference type="AlphaFoldDB" id="A0A934PQT6"/>
<dbReference type="RefSeq" id="WP_200062925.1">
    <property type="nucleotide sequence ID" value="NZ_JAEHFW010000001.1"/>
</dbReference>
<reference evidence="8" key="1">
    <citation type="submission" date="2020-12" db="EMBL/GenBank/DDBJ databases">
        <title>Bacterial novel species Mucilaginibacter sp. SD-g isolated from soil.</title>
        <authorList>
            <person name="Jung H.-Y."/>
        </authorList>
    </citation>
    <scope>NUCLEOTIDE SEQUENCE</scope>
    <source>
        <strain evidence="8">SD-g</strain>
    </source>
</reference>
<evidence type="ECO:0000256" key="3">
    <source>
        <dbReference type="ARBA" id="ARBA00022801"/>
    </source>
</evidence>
<comment type="similarity">
    <text evidence="1">Belongs to the peptidase S45 family.</text>
</comment>
<keyword evidence="6" id="KW-0479">Metal-binding</keyword>
<dbReference type="GO" id="GO:0046872">
    <property type="term" value="F:metal ion binding"/>
    <property type="evidence" value="ECO:0007669"/>
    <property type="project" value="UniProtKB-KW"/>
</dbReference>
<evidence type="ECO:0000256" key="4">
    <source>
        <dbReference type="ARBA" id="ARBA00023145"/>
    </source>
</evidence>
<keyword evidence="6" id="KW-0106">Calcium</keyword>
<comment type="caution">
    <text evidence="8">The sequence shown here is derived from an EMBL/GenBank/DDBJ whole genome shotgun (WGS) entry which is preliminary data.</text>
</comment>
<dbReference type="GO" id="GO:0017000">
    <property type="term" value="P:antibiotic biosynthetic process"/>
    <property type="evidence" value="ECO:0007669"/>
    <property type="project" value="InterPro"/>
</dbReference>
<keyword evidence="9" id="KW-1185">Reference proteome</keyword>
<dbReference type="InterPro" id="IPR029055">
    <property type="entry name" value="Ntn_hydrolases_N"/>
</dbReference>
<evidence type="ECO:0000313" key="9">
    <source>
        <dbReference type="Proteomes" id="UP000613193"/>
    </source>
</evidence>
<dbReference type="PANTHER" id="PTHR34218:SF3">
    <property type="entry name" value="ACYL-HOMOSERINE LACTONE ACYLASE PVDQ"/>
    <property type="match status" value="1"/>
</dbReference>
<keyword evidence="2 7" id="KW-0732">Signal</keyword>
<dbReference type="GO" id="GO:0016811">
    <property type="term" value="F:hydrolase activity, acting on carbon-nitrogen (but not peptide) bonds, in linear amides"/>
    <property type="evidence" value="ECO:0007669"/>
    <property type="project" value="InterPro"/>
</dbReference>
<evidence type="ECO:0000256" key="6">
    <source>
        <dbReference type="PIRSR" id="PIRSR001227-2"/>
    </source>
</evidence>
<dbReference type="InterPro" id="IPR023343">
    <property type="entry name" value="Penicillin_amidase_dom1"/>
</dbReference>
<protein>
    <submittedName>
        <fullName evidence="8">Penicillin acylase family protein</fullName>
    </submittedName>
</protein>
<dbReference type="PIRSF" id="PIRSF001227">
    <property type="entry name" value="Pen_acylase"/>
    <property type="match status" value="1"/>
</dbReference>
<proteinExistence type="inferred from homology"/>
<keyword evidence="3" id="KW-0378">Hydrolase</keyword>
<dbReference type="InterPro" id="IPR014395">
    <property type="entry name" value="Pen/GL7ACA/AHL_acylase"/>
</dbReference>
<dbReference type="Gene3D" id="1.10.439.10">
    <property type="entry name" value="Penicillin Amidohydrolase, domain 1"/>
    <property type="match status" value="1"/>
</dbReference>
<feature type="chain" id="PRO_5038125727" evidence="7">
    <location>
        <begin position="19"/>
        <end position="729"/>
    </location>
</feature>
<evidence type="ECO:0000313" key="8">
    <source>
        <dbReference type="EMBL" id="MBK0377742.1"/>
    </source>
</evidence>
<feature type="binding site" evidence="6">
    <location>
        <position position="275"/>
    </location>
    <ligand>
        <name>Ca(2+)</name>
        <dbReference type="ChEBI" id="CHEBI:29108"/>
    </ligand>
</feature>
<accession>A0A934PQT6</accession>
<sequence length="729" mass="81955">MKRIFTSFFILLPFLAIAQNFNTAEIARFKKQAKAVTIIRDDYGTPHIYAKTDADVVFGLMYTECEDNFEGIERNYLYQLGRQSEADGEGVLYTDVQLQLIADSADAIKDYNNSPIWFKKLMDAFADGINYYLYKHPEVKPLVFKRFKPWFALMFTDGSVAATETGRISPGQTQVFYGRDADKMGAVHHNPASIINTNAERETGSNGFAISPSKTASGHALLYINPHVPFYFRSEVGLNSDEGLHAYGAVTWGQFFIYQGFNAHCGWMHTSSYADVGDVYMEKMVKKDGDWFYEYDGKLKAVRTRILHMKIKKGSKLETRDIMAYYTQHGPVMAAKDGRWLALKENNRTYKALLESWLITKANTFGEYKKAMDLLSNTSNNTVYADDQGNTALWYGNFVPRRDTAYNWDLPVDGSISATEWKGVHPLNEIVHVYNPSAGFIQNCNSTPYTSAGAASPDKSKYPVYMSPNGENYRAINAIKLLKDAKGLTLDGLIAKGYDHYLAMFDDLLPSLFAAYTNAPDSVKSKLAEPINRLKQWDRRSAAQSVATTLAVEWGSLMMRSLLPLQNPAGGSYQTQRIHDMLQAIDPAQELTYLEQALADLQARYGSWKMQWGDINRYQRPANGITFNDKLPSLPVGLTSSNFGQLPSFQSRIMPGTNKRYGYSGNSFIAAVEFGPKIKAKTIITGGASFDPNSKHFTDQAQGFIDGKFKDVLFYKEDVVKHAEKTYHP</sequence>
<feature type="binding site" evidence="6">
    <location>
        <position position="164"/>
    </location>
    <ligand>
        <name>Ca(2+)</name>
        <dbReference type="ChEBI" id="CHEBI:29108"/>
    </ligand>
</feature>
<name>A0A934PQT6_9SPHI</name>
<dbReference type="SUPFAM" id="SSF56235">
    <property type="entry name" value="N-terminal nucleophile aminohydrolases (Ntn hydrolases)"/>
    <property type="match status" value="1"/>
</dbReference>
<feature type="binding site" evidence="6">
    <location>
        <position position="278"/>
    </location>
    <ligand>
        <name>Ca(2+)</name>
        <dbReference type="ChEBI" id="CHEBI:29108"/>
    </ligand>
</feature>
<comment type="cofactor">
    <cofactor evidence="6">
        <name>Ca(2+)</name>
        <dbReference type="ChEBI" id="CHEBI:29108"/>
    </cofactor>
    <text evidence="6">Binds 1 Ca(2+) ion per dimer.</text>
</comment>
<feature type="signal peptide" evidence="7">
    <location>
        <begin position="1"/>
        <end position="18"/>
    </location>
</feature>
<gene>
    <name evidence="8" type="ORF">I5M19_00375</name>
</gene>
<dbReference type="PANTHER" id="PTHR34218">
    <property type="entry name" value="PEPTIDASE S45 PENICILLIN AMIDASE"/>
    <property type="match status" value="1"/>
</dbReference>
<organism evidence="8 9">
    <name type="scientific">Mucilaginibacter segetis</name>
    <dbReference type="NCBI Taxonomy" id="2793071"/>
    <lineage>
        <taxon>Bacteria</taxon>
        <taxon>Pseudomonadati</taxon>
        <taxon>Bacteroidota</taxon>
        <taxon>Sphingobacteriia</taxon>
        <taxon>Sphingobacteriales</taxon>
        <taxon>Sphingobacteriaceae</taxon>
        <taxon>Mucilaginibacter</taxon>
    </lineage>
</organism>
<dbReference type="Gene3D" id="1.10.1400.10">
    <property type="match status" value="1"/>
</dbReference>